<dbReference type="AlphaFoldDB" id="R8XZZ7"/>
<dbReference type="PATRIC" id="fig|1217690.3.peg.3171"/>
<sequence>MKNFKNKVAAITGAGSGIGQQLAILLAKQGCHLSLSDINEKGLQQTVELLKPYSNITVTTKKLDVSEREAVKQWAQETVQDHGSVNLIFNNAGVALGSTVEGATYEDLEWIVGINFWGVVYGTKEFLPFIKQTQDGHIINISSLFGLTAQPTQSAYNATKFAVRGFTESLRQELDIEKSGVSSLCVHPGGIRTNIAKSAKMSDSLNSLGMDPAKSIQNFDKFLRTPPEEAARQILQAVLKNKRRLLIGSDAKFLDALQRLFPTGYQRASTIVTKLMK</sequence>
<dbReference type="InterPro" id="IPR036291">
    <property type="entry name" value="NAD(P)-bd_dom_sf"/>
</dbReference>
<evidence type="ECO:0000313" key="4">
    <source>
        <dbReference type="EMBL" id="EOQ60872.1"/>
    </source>
</evidence>
<comment type="similarity">
    <text evidence="1 3">Belongs to the short-chain dehydrogenases/reductases (SDR) family.</text>
</comment>
<evidence type="ECO:0000313" key="5">
    <source>
        <dbReference type="Proteomes" id="UP000014041"/>
    </source>
</evidence>
<evidence type="ECO:0000256" key="3">
    <source>
        <dbReference type="RuleBase" id="RU000363"/>
    </source>
</evidence>
<dbReference type="InterPro" id="IPR002347">
    <property type="entry name" value="SDR_fam"/>
</dbReference>
<dbReference type="Proteomes" id="UP000014041">
    <property type="component" value="Unassembled WGS sequence"/>
</dbReference>
<dbReference type="RefSeq" id="WP_016139823.1">
    <property type="nucleotide sequence ID" value="NZ_KB976986.1"/>
</dbReference>
<dbReference type="InterPro" id="IPR020904">
    <property type="entry name" value="Sc_DH/Rdtase_CS"/>
</dbReference>
<comment type="caution">
    <text evidence="4">The sequence shown here is derived from an EMBL/GenBank/DDBJ whole genome shotgun (WGS) entry which is preliminary data.</text>
</comment>
<organism evidence="4 5">
    <name type="scientific">Acinetobacter calcoaceticus ANC 3811</name>
    <dbReference type="NCBI Taxonomy" id="1217690"/>
    <lineage>
        <taxon>Bacteria</taxon>
        <taxon>Pseudomonadati</taxon>
        <taxon>Pseudomonadota</taxon>
        <taxon>Gammaproteobacteria</taxon>
        <taxon>Moraxellales</taxon>
        <taxon>Moraxellaceae</taxon>
        <taxon>Acinetobacter</taxon>
        <taxon>Acinetobacter calcoaceticus/baumannii complex</taxon>
    </lineage>
</organism>
<dbReference type="PRINTS" id="PR00081">
    <property type="entry name" value="GDHRDH"/>
</dbReference>
<dbReference type="PANTHER" id="PTHR24322">
    <property type="entry name" value="PKSB"/>
    <property type="match status" value="1"/>
</dbReference>
<protein>
    <submittedName>
        <fullName evidence="4">Uncharacterized protein</fullName>
    </submittedName>
</protein>
<proteinExistence type="inferred from homology"/>
<evidence type="ECO:0000256" key="2">
    <source>
        <dbReference type="ARBA" id="ARBA00023002"/>
    </source>
</evidence>
<reference evidence="4 5" key="1">
    <citation type="submission" date="2013-02" db="EMBL/GenBank/DDBJ databases">
        <title>The Genome Sequence of Acinetobacter sp. ANC 3811.</title>
        <authorList>
            <consortium name="The Broad Institute Genome Sequencing Platform"/>
            <consortium name="The Broad Institute Genome Sequencing Center for Infectious Disease"/>
            <person name="Cerqueira G."/>
            <person name="Feldgarden M."/>
            <person name="Courvalin P."/>
            <person name="Perichon B."/>
            <person name="Grillot-Courvalin C."/>
            <person name="Clermont D."/>
            <person name="Rocha E."/>
            <person name="Yoon E.-J."/>
            <person name="Nemec A."/>
            <person name="Walker B."/>
            <person name="Young S.K."/>
            <person name="Zeng Q."/>
            <person name="Gargeya S."/>
            <person name="Fitzgerald M."/>
            <person name="Haas B."/>
            <person name="Abouelleil A."/>
            <person name="Alvarado L."/>
            <person name="Arachchi H.M."/>
            <person name="Berlin A.M."/>
            <person name="Chapman S.B."/>
            <person name="Dewar J."/>
            <person name="Goldberg J."/>
            <person name="Griggs A."/>
            <person name="Gujja S."/>
            <person name="Hansen M."/>
            <person name="Howarth C."/>
            <person name="Imamovic A."/>
            <person name="Larimer J."/>
            <person name="McCowan C."/>
            <person name="Murphy C."/>
            <person name="Neiman D."/>
            <person name="Pearson M."/>
            <person name="Priest M."/>
            <person name="Roberts A."/>
            <person name="Saif S."/>
            <person name="Shea T."/>
            <person name="Sisk P."/>
            <person name="Sykes S."/>
            <person name="Wortman J."/>
            <person name="Nusbaum C."/>
            <person name="Birren B."/>
        </authorList>
    </citation>
    <scope>NUCLEOTIDE SEQUENCE [LARGE SCALE GENOMIC DNA]</scope>
    <source>
        <strain evidence="4 5">ANC 3811</strain>
    </source>
</reference>
<dbReference type="PROSITE" id="PS00061">
    <property type="entry name" value="ADH_SHORT"/>
    <property type="match status" value="1"/>
</dbReference>
<dbReference type="Gene3D" id="3.40.50.720">
    <property type="entry name" value="NAD(P)-binding Rossmann-like Domain"/>
    <property type="match status" value="1"/>
</dbReference>
<dbReference type="GO" id="GO:0016616">
    <property type="term" value="F:oxidoreductase activity, acting on the CH-OH group of donors, NAD or NADP as acceptor"/>
    <property type="evidence" value="ECO:0007669"/>
    <property type="project" value="TreeGrafter"/>
</dbReference>
<dbReference type="SUPFAM" id="SSF51735">
    <property type="entry name" value="NAD(P)-binding Rossmann-fold domains"/>
    <property type="match status" value="1"/>
</dbReference>
<dbReference type="Pfam" id="PF00106">
    <property type="entry name" value="adh_short"/>
    <property type="match status" value="1"/>
</dbReference>
<dbReference type="PRINTS" id="PR00080">
    <property type="entry name" value="SDRFAMILY"/>
</dbReference>
<dbReference type="EMBL" id="APQJ01000013">
    <property type="protein sequence ID" value="EOQ60872.1"/>
    <property type="molecule type" value="Genomic_DNA"/>
</dbReference>
<keyword evidence="2" id="KW-0560">Oxidoreductase</keyword>
<name>R8XZZ7_ACICA</name>
<accession>R8XZZ7</accession>
<dbReference type="HOGENOM" id="CLU_010194_2_1_6"/>
<gene>
    <name evidence="4" type="ORF">F935_03209</name>
</gene>
<evidence type="ECO:0000256" key="1">
    <source>
        <dbReference type="ARBA" id="ARBA00006484"/>
    </source>
</evidence>
<dbReference type="PANTHER" id="PTHR24322:SF736">
    <property type="entry name" value="RETINOL DEHYDROGENASE 10"/>
    <property type="match status" value="1"/>
</dbReference>